<dbReference type="RefSeq" id="WP_145199877.1">
    <property type="nucleotide sequence ID" value="NZ_CP036267.1"/>
</dbReference>
<dbReference type="InterPro" id="IPR037523">
    <property type="entry name" value="VOC_core"/>
</dbReference>
<keyword evidence="3" id="KW-1185">Reference proteome</keyword>
<gene>
    <name evidence="2" type="ORF">Mal48_27480</name>
</gene>
<dbReference type="InterPro" id="IPR004360">
    <property type="entry name" value="Glyas_Fos-R_dOase_dom"/>
</dbReference>
<dbReference type="PANTHER" id="PTHR34109:SF1">
    <property type="entry name" value="VOC DOMAIN-CONTAINING PROTEIN"/>
    <property type="match status" value="1"/>
</dbReference>
<dbReference type="AlphaFoldDB" id="A0A517QPE6"/>
<organism evidence="2 3">
    <name type="scientific">Thalassoglobus polymorphus</name>
    <dbReference type="NCBI Taxonomy" id="2527994"/>
    <lineage>
        <taxon>Bacteria</taxon>
        <taxon>Pseudomonadati</taxon>
        <taxon>Planctomycetota</taxon>
        <taxon>Planctomycetia</taxon>
        <taxon>Planctomycetales</taxon>
        <taxon>Planctomycetaceae</taxon>
        <taxon>Thalassoglobus</taxon>
    </lineage>
</organism>
<evidence type="ECO:0000313" key="2">
    <source>
        <dbReference type="EMBL" id="QDT33495.1"/>
    </source>
</evidence>
<dbReference type="PANTHER" id="PTHR34109">
    <property type="entry name" value="BNAUNNG04460D PROTEIN-RELATED"/>
    <property type="match status" value="1"/>
</dbReference>
<evidence type="ECO:0000313" key="3">
    <source>
        <dbReference type="Proteomes" id="UP000315724"/>
    </source>
</evidence>
<protein>
    <recommendedName>
        <fullName evidence="1">VOC domain-containing protein</fullName>
    </recommendedName>
</protein>
<proteinExistence type="predicted"/>
<accession>A0A517QPE6</accession>
<dbReference type="KEGG" id="tpol:Mal48_27480"/>
<dbReference type="Proteomes" id="UP000315724">
    <property type="component" value="Chromosome"/>
</dbReference>
<dbReference type="PROSITE" id="PS51819">
    <property type="entry name" value="VOC"/>
    <property type="match status" value="1"/>
</dbReference>
<reference evidence="2 3" key="1">
    <citation type="submission" date="2019-02" db="EMBL/GenBank/DDBJ databases">
        <title>Deep-cultivation of Planctomycetes and their phenomic and genomic characterization uncovers novel biology.</title>
        <authorList>
            <person name="Wiegand S."/>
            <person name="Jogler M."/>
            <person name="Boedeker C."/>
            <person name="Pinto D."/>
            <person name="Vollmers J."/>
            <person name="Rivas-Marin E."/>
            <person name="Kohn T."/>
            <person name="Peeters S.H."/>
            <person name="Heuer A."/>
            <person name="Rast P."/>
            <person name="Oberbeckmann S."/>
            <person name="Bunk B."/>
            <person name="Jeske O."/>
            <person name="Meyerdierks A."/>
            <person name="Storesund J.E."/>
            <person name="Kallscheuer N."/>
            <person name="Luecker S."/>
            <person name="Lage O.M."/>
            <person name="Pohl T."/>
            <person name="Merkel B.J."/>
            <person name="Hornburger P."/>
            <person name="Mueller R.-W."/>
            <person name="Bruemmer F."/>
            <person name="Labrenz M."/>
            <person name="Spormann A.M."/>
            <person name="Op den Camp H."/>
            <person name="Overmann J."/>
            <person name="Amann R."/>
            <person name="Jetten M.S.M."/>
            <person name="Mascher T."/>
            <person name="Medema M.H."/>
            <person name="Devos D.P."/>
            <person name="Kaster A.-K."/>
            <person name="Ovreas L."/>
            <person name="Rohde M."/>
            <person name="Galperin M.Y."/>
            <person name="Jogler C."/>
        </authorList>
    </citation>
    <scope>NUCLEOTIDE SEQUENCE [LARGE SCALE GENOMIC DNA]</scope>
    <source>
        <strain evidence="2 3">Mal48</strain>
    </source>
</reference>
<dbReference type="CDD" id="cd07246">
    <property type="entry name" value="VOC_like"/>
    <property type="match status" value="1"/>
</dbReference>
<dbReference type="Pfam" id="PF00903">
    <property type="entry name" value="Glyoxalase"/>
    <property type="match status" value="1"/>
</dbReference>
<dbReference type="OrthoDB" id="9795306at2"/>
<name>A0A517QPE6_9PLAN</name>
<dbReference type="SUPFAM" id="SSF54593">
    <property type="entry name" value="Glyoxalase/Bleomycin resistance protein/Dihydroxybiphenyl dioxygenase"/>
    <property type="match status" value="1"/>
</dbReference>
<dbReference type="Gene3D" id="3.30.720.110">
    <property type="match status" value="1"/>
</dbReference>
<dbReference type="Gene3D" id="3.30.720.120">
    <property type="match status" value="1"/>
</dbReference>
<evidence type="ECO:0000259" key="1">
    <source>
        <dbReference type="PROSITE" id="PS51819"/>
    </source>
</evidence>
<feature type="domain" description="VOC" evidence="1">
    <location>
        <begin position="9"/>
        <end position="134"/>
    </location>
</feature>
<sequence>MAVQPIPDGFHSVTPYLIISGASEAIGWYQKTFEATEHLRLDGPGGSVAYAEIRIGNSIVMLADEHPGMGAHGPDHFGGSPTHLMIYVENVDEVFNRAVAAGAEVVRPLQDQFYGDRSGTLKDPFGHQWSIATHIEDLTQEEVDRRFAEMMKG</sequence>
<dbReference type="InterPro" id="IPR029068">
    <property type="entry name" value="Glyas_Bleomycin-R_OHBP_Dase"/>
</dbReference>
<dbReference type="EMBL" id="CP036267">
    <property type="protein sequence ID" value="QDT33495.1"/>
    <property type="molecule type" value="Genomic_DNA"/>
</dbReference>